<evidence type="ECO:0000256" key="3">
    <source>
        <dbReference type="ARBA" id="ARBA00022475"/>
    </source>
</evidence>
<accession>A0A077M291</accession>
<feature type="transmembrane region" description="Helical" evidence="7">
    <location>
        <begin position="231"/>
        <end position="252"/>
    </location>
</feature>
<dbReference type="EMBL" id="CAJB01000195">
    <property type="protein sequence ID" value="CCH78325.1"/>
    <property type="molecule type" value="Genomic_DNA"/>
</dbReference>
<dbReference type="Pfam" id="PF05977">
    <property type="entry name" value="MFS_3"/>
    <property type="match status" value="1"/>
</dbReference>
<feature type="transmembrane region" description="Helical" evidence="7">
    <location>
        <begin position="50"/>
        <end position="71"/>
    </location>
</feature>
<dbReference type="Proteomes" id="UP000035721">
    <property type="component" value="Unassembled WGS sequence"/>
</dbReference>
<feature type="transmembrane region" description="Helical" evidence="7">
    <location>
        <begin position="264"/>
        <end position="285"/>
    </location>
</feature>
<dbReference type="InterPro" id="IPR036259">
    <property type="entry name" value="MFS_trans_sf"/>
</dbReference>
<gene>
    <name evidence="8" type="ORF">BN12_2740003</name>
</gene>
<sequence>MFVSRIVDVAFPPRMGAAFRWLFGSNLVSNLGDGVALAAGPLLVATQTHSAFLVALAGLLQRLPWLLLGLYAGAVADRIDRKLLVMGADAARALVVLVLAVTIATGWVDITVVLVTMFVFGIGEVFADSASMTLLPMLLDKDDLGIGNARMQAGNLTANQLIGPPIGAFLFATGMVIPFLAQAVCVAFGVVLMGRVAVPRGSVRPDVRSHIRHDIAEGLRWLTQHAAMRTLAIVILVFNVTWGAAWSVLVLYSLDRLHMGEVGFGLLTTATAAGGVAATLGYGWLERHVALSTLMRACLTLEVATHLSLAVTTTGWVAVVIMVVFGGYAFVWGTLSSRVRQRVVPTELQGRVTSVYVVGLFAGLVVGQALGGVIAEHWGLAAPFWFAFVGSGITLALVWRQLAHISAADAAATA</sequence>
<feature type="transmembrane region" description="Helical" evidence="7">
    <location>
        <begin position="168"/>
        <end position="193"/>
    </location>
</feature>
<evidence type="ECO:0000313" key="8">
    <source>
        <dbReference type="EMBL" id="CCH78325.1"/>
    </source>
</evidence>
<evidence type="ECO:0000256" key="6">
    <source>
        <dbReference type="ARBA" id="ARBA00023136"/>
    </source>
</evidence>
<keyword evidence="2" id="KW-0813">Transport</keyword>
<keyword evidence="3" id="KW-1003">Cell membrane</keyword>
<evidence type="ECO:0000313" key="9">
    <source>
        <dbReference type="Proteomes" id="UP000035721"/>
    </source>
</evidence>
<dbReference type="InterPro" id="IPR010290">
    <property type="entry name" value="TM_effector"/>
</dbReference>
<feature type="transmembrane region" description="Helical" evidence="7">
    <location>
        <begin position="315"/>
        <end position="335"/>
    </location>
</feature>
<feature type="transmembrane region" description="Helical" evidence="7">
    <location>
        <begin position="355"/>
        <end position="374"/>
    </location>
</feature>
<organism evidence="8 9">
    <name type="scientific">Nostocoides japonicum T1-X7</name>
    <dbReference type="NCBI Taxonomy" id="1194083"/>
    <lineage>
        <taxon>Bacteria</taxon>
        <taxon>Bacillati</taxon>
        <taxon>Actinomycetota</taxon>
        <taxon>Actinomycetes</taxon>
        <taxon>Micrococcales</taxon>
        <taxon>Intrasporangiaceae</taxon>
        <taxon>Nostocoides</taxon>
    </lineage>
</organism>
<feature type="transmembrane region" description="Helical" evidence="7">
    <location>
        <begin position="21"/>
        <end position="44"/>
    </location>
</feature>
<reference evidence="8 9" key="1">
    <citation type="journal article" date="2013" name="ISME J.">
        <title>A metabolic model for members of the genus Tetrasphaera involved in enhanced biological phosphorus removal.</title>
        <authorList>
            <person name="Kristiansen R."/>
            <person name="Nguyen H.T.T."/>
            <person name="Saunders A.M."/>
            <person name="Nielsen J.L."/>
            <person name="Wimmer R."/>
            <person name="Le V.Q."/>
            <person name="McIlroy S.J."/>
            <person name="Petrovski S."/>
            <person name="Seviour R.J."/>
            <person name="Calteau A."/>
            <person name="Nielsen K.L."/>
            <person name="Nielsen P.H."/>
        </authorList>
    </citation>
    <scope>NUCLEOTIDE SEQUENCE [LARGE SCALE GENOMIC DNA]</scope>
    <source>
        <strain evidence="8 9">T1-X7</strain>
    </source>
</reference>
<comment type="subcellular location">
    <subcellularLocation>
        <location evidence="1">Cell membrane</location>
        <topology evidence="1">Multi-pass membrane protein</topology>
    </subcellularLocation>
</comment>
<evidence type="ECO:0000256" key="2">
    <source>
        <dbReference type="ARBA" id="ARBA00022448"/>
    </source>
</evidence>
<dbReference type="STRING" id="1194083.BN12_2740003"/>
<evidence type="ECO:0000256" key="1">
    <source>
        <dbReference type="ARBA" id="ARBA00004651"/>
    </source>
</evidence>
<keyword evidence="4 7" id="KW-0812">Transmembrane</keyword>
<keyword evidence="9" id="KW-1185">Reference proteome</keyword>
<keyword evidence="5 7" id="KW-1133">Transmembrane helix</keyword>
<name>A0A077M291_9MICO</name>
<evidence type="ECO:0000256" key="7">
    <source>
        <dbReference type="SAM" id="Phobius"/>
    </source>
</evidence>
<dbReference type="GO" id="GO:0005886">
    <property type="term" value="C:plasma membrane"/>
    <property type="evidence" value="ECO:0007669"/>
    <property type="project" value="UniProtKB-SubCell"/>
</dbReference>
<dbReference type="SUPFAM" id="SSF103473">
    <property type="entry name" value="MFS general substrate transporter"/>
    <property type="match status" value="1"/>
</dbReference>
<dbReference type="AlphaFoldDB" id="A0A077M291"/>
<evidence type="ECO:0000256" key="5">
    <source>
        <dbReference type="ARBA" id="ARBA00022989"/>
    </source>
</evidence>
<keyword evidence="6 7" id="KW-0472">Membrane</keyword>
<dbReference type="PANTHER" id="PTHR23513:SF6">
    <property type="entry name" value="MAJOR FACILITATOR SUPERFAMILY ASSOCIATED DOMAIN-CONTAINING PROTEIN"/>
    <property type="match status" value="1"/>
</dbReference>
<feature type="transmembrane region" description="Helical" evidence="7">
    <location>
        <begin position="380"/>
        <end position="399"/>
    </location>
</feature>
<proteinExistence type="predicted"/>
<protein>
    <submittedName>
        <fullName evidence="8">Major facilitator superfamily MFS_1</fullName>
    </submittedName>
</protein>
<dbReference type="RefSeq" id="WP_048555285.1">
    <property type="nucleotide sequence ID" value="NZ_HF570958.1"/>
</dbReference>
<dbReference type="OrthoDB" id="145388at2"/>
<dbReference type="CDD" id="cd06173">
    <property type="entry name" value="MFS_MefA_like"/>
    <property type="match status" value="1"/>
</dbReference>
<comment type="caution">
    <text evidence="8">The sequence shown here is derived from an EMBL/GenBank/DDBJ whole genome shotgun (WGS) entry which is preliminary data.</text>
</comment>
<dbReference type="PANTHER" id="PTHR23513">
    <property type="entry name" value="INTEGRAL MEMBRANE EFFLUX PROTEIN-RELATED"/>
    <property type="match status" value="1"/>
</dbReference>
<dbReference type="Gene3D" id="1.20.1250.20">
    <property type="entry name" value="MFS general substrate transporter like domains"/>
    <property type="match status" value="1"/>
</dbReference>
<evidence type="ECO:0000256" key="4">
    <source>
        <dbReference type="ARBA" id="ARBA00022692"/>
    </source>
</evidence>